<dbReference type="AlphaFoldDB" id="A0A261UJH8"/>
<evidence type="ECO:0000313" key="2">
    <source>
        <dbReference type="EMBL" id="OZI62069.1"/>
    </source>
</evidence>
<dbReference type="InterPro" id="IPR009510">
    <property type="entry name" value="T3SS_K"/>
</dbReference>
<organism evidence="2 3">
    <name type="scientific">Bordetella genomosp. 11</name>
    <dbReference type="NCBI Taxonomy" id="1416808"/>
    <lineage>
        <taxon>Bacteria</taxon>
        <taxon>Pseudomonadati</taxon>
        <taxon>Pseudomonadota</taxon>
        <taxon>Betaproteobacteria</taxon>
        <taxon>Burkholderiales</taxon>
        <taxon>Alcaligenaceae</taxon>
        <taxon>Bordetella</taxon>
    </lineage>
</organism>
<feature type="region of interest" description="Disordered" evidence="1">
    <location>
        <begin position="177"/>
        <end position="202"/>
    </location>
</feature>
<accession>A0A261UJH8</accession>
<sequence length="238" mass="25201">MVIFNFLPSRTLHPSRAGDAEFSAYVAALAARPASAPVWHRYWSRRILEREALLDSPITDLTAVGLAVAVLGTDALAALARQIGVVLCTPRLRYAISGEAVRALRARLGDDALRWIRDGRALHPGLPGEMFRDADQALRHVMRAGYAAIHAAFLPAPPEIGRRLFLKLPLAPEDVFATDEPDFGESDPGDAKCGNPHRGDASDAAVATMDPAVAAAVDSDAAMALVTAVHAGSALGGR</sequence>
<keyword evidence="3" id="KW-1185">Reference proteome</keyword>
<protein>
    <submittedName>
        <fullName evidence="2">Uncharacterized protein</fullName>
    </submittedName>
</protein>
<dbReference type="Pfam" id="PF06578">
    <property type="entry name" value="YscK"/>
    <property type="match status" value="1"/>
</dbReference>
<dbReference type="Proteomes" id="UP000215767">
    <property type="component" value="Unassembled WGS sequence"/>
</dbReference>
<evidence type="ECO:0000313" key="3">
    <source>
        <dbReference type="Proteomes" id="UP000215767"/>
    </source>
</evidence>
<proteinExistence type="predicted"/>
<dbReference type="EMBL" id="NEVS01000004">
    <property type="protein sequence ID" value="OZI62069.1"/>
    <property type="molecule type" value="Genomic_DNA"/>
</dbReference>
<comment type="caution">
    <text evidence="2">The sequence shown here is derived from an EMBL/GenBank/DDBJ whole genome shotgun (WGS) entry which is preliminary data.</text>
</comment>
<name>A0A261UJH8_9BORD</name>
<evidence type="ECO:0000256" key="1">
    <source>
        <dbReference type="SAM" id="MobiDB-lite"/>
    </source>
</evidence>
<gene>
    <name evidence="2" type="ORF">CAL28_22865</name>
</gene>
<feature type="compositionally biased region" description="Acidic residues" evidence="1">
    <location>
        <begin position="177"/>
        <end position="188"/>
    </location>
</feature>
<reference evidence="3" key="1">
    <citation type="submission" date="2017-05" db="EMBL/GenBank/DDBJ databases">
        <title>Complete and WGS of Bordetella genogroups.</title>
        <authorList>
            <person name="Spilker T."/>
            <person name="Lipuma J."/>
        </authorList>
    </citation>
    <scope>NUCLEOTIDE SEQUENCE [LARGE SCALE GENOMIC DNA]</scope>
    <source>
        <strain evidence="3">AU8856</strain>
    </source>
</reference>